<protein>
    <recommendedName>
        <fullName evidence="1">AB hydrolase-1 domain-containing protein</fullName>
    </recommendedName>
</protein>
<dbReference type="PANTHER" id="PTHR37017">
    <property type="entry name" value="AB HYDROLASE-1 DOMAIN-CONTAINING PROTEIN-RELATED"/>
    <property type="match status" value="1"/>
</dbReference>
<evidence type="ECO:0000313" key="3">
    <source>
        <dbReference type="Proteomes" id="UP000800082"/>
    </source>
</evidence>
<proteinExistence type="predicted"/>
<dbReference type="InterPro" id="IPR000073">
    <property type="entry name" value="AB_hydrolase_1"/>
</dbReference>
<gene>
    <name evidence="2" type="ORF">M421DRAFT_92046</name>
</gene>
<dbReference type="InterPro" id="IPR029058">
    <property type="entry name" value="AB_hydrolase_fold"/>
</dbReference>
<dbReference type="Proteomes" id="UP000800082">
    <property type="component" value="Unassembled WGS sequence"/>
</dbReference>
<dbReference type="OrthoDB" id="408373at2759"/>
<dbReference type="EMBL" id="ML978967">
    <property type="protein sequence ID" value="KAF1928920.1"/>
    <property type="molecule type" value="Genomic_DNA"/>
</dbReference>
<dbReference type="Gene3D" id="3.40.50.1820">
    <property type="entry name" value="alpha/beta hydrolase"/>
    <property type="match status" value="1"/>
</dbReference>
<dbReference type="RefSeq" id="XP_033449168.1">
    <property type="nucleotide sequence ID" value="XM_033597999.1"/>
</dbReference>
<sequence length="208" mass="22560">MALRRSLLQFLTFSSAIPLATNKPALILVPDAFHRASVYDEVKAQLGAAGYGHISAVDLPSGDNGIADVERTADNNIVIGLLETRLKNGEDVILVGSSYGATAIMEAVEDFEDRSAIFVPENTRGEGQILGLIMLSGYIPTVAEVNHDPSRPYIRGIGAPFFNYHLSATDTPTTVTWALDLVTYTPQITFYNLLDAPEADYWTSPQKA</sequence>
<name>A0A6A5RNM8_9PLEO</name>
<dbReference type="SUPFAM" id="SSF53474">
    <property type="entry name" value="alpha/beta-Hydrolases"/>
    <property type="match status" value="1"/>
</dbReference>
<feature type="domain" description="AB hydrolase-1" evidence="1">
    <location>
        <begin position="26"/>
        <end position="195"/>
    </location>
</feature>
<evidence type="ECO:0000313" key="2">
    <source>
        <dbReference type="EMBL" id="KAF1928920.1"/>
    </source>
</evidence>
<dbReference type="Pfam" id="PF12697">
    <property type="entry name" value="Abhydrolase_6"/>
    <property type="match status" value="1"/>
</dbReference>
<dbReference type="PANTHER" id="PTHR37017:SF11">
    <property type="entry name" value="ESTERASE_LIPASE_THIOESTERASE DOMAIN-CONTAINING PROTEIN"/>
    <property type="match status" value="1"/>
</dbReference>
<dbReference type="GeneID" id="54355666"/>
<reference evidence="2" key="1">
    <citation type="journal article" date="2020" name="Stud. Mycol.">
        <title>101 Dothideomycetes genomes: a test case for predicting lifestyles and emergence of pathogens.</title>
        <authorList>
            <person name="Haridas S."/>
            <person name="Albert R."/>
            <person name="Binder M."/>
            <person name="Bloem J."/>
            <person name="Labutti K."/>
            <person name="Salamov A."/>
            <person name="Andreopoulos B."/>
            <person name="Baker S."/>
            <person name="Barry K."/>
            <person name="Bills G."/>
            <person name="Bluhm B."/>
            <person name="Cannon C."/>
            <person name="Castanera R."/>
            <person name="Culley D."/>
            <person name="Daum C."/>
            <person name="Ezra D."/>
            <person name="Gonzalez J."/>
            <person name="Henrissat B."/>
            <person name="Kuo A."/>
            <person name="Liang C."/>
            <person name="Lipzen A."/>
            <person name="Lutzoni F."/>
            <person name="Magnuson J."/>
            <person name="Mondo S."/>
            <person name="Nolan M."/>
            <person name="Ohm R."/>
            <person name="Pangilinan J."/>
            <person name="Park H.-J."/>
            <person name="Ramirez L."/>
            <person name="Alfaro M."/>
            <person name="Sun H."/>
            <person name="Tritt A."/>
            <person name="Yoshinaga Y."/>
            <person name="Zwiers L.-H."/>
            <person name="Turgeon B."/>
            <person name="Goodwin S."/>
            <person name="Spatafora J."/>
            <person name="Crous P."/>
            <person name="Grigoriev I."/>
        </authorList>
    </citation>
    <scope>NUCLEOTIDE SEQUENCE</scope>
    <source>
        <strain evidence="2">CBS 183.55</strain>
    </source>
</reference>
<evidence type="ECO:0000259" key="1">
    <source>
        <dbReference type="Pfam" id="PF12697"/>
    </source>
</evidence>
<organism evidence="2 3">
    <name type="scientific">Didymella exigua CBS 183.55</name>
    <dbReference type="NCBI Taxonomy" id="1150837"/>
    <lineage>
        <taxon>Eukaryota</taxon>
        <taxon>Fungi</taxon>
        <taxon>Dikarya</taxon>
        <taxon>Ascomycota</taxon>
        <taxon>Pezizomycotina</taxon>
        <taxon>Dothideomycetes</taxon>
        <taxon>Pleosporomycetidae</taxon>
        <taxon>Pleosporales</taxon>
        <taxon>Pleosporineae</taxon>
        <taxon>Didymellaceae</taxon>
        <taxon>Didymella</taxon>
    </lineage>
</organism>
<accession>A0A6A5RNM8</accession>
<keyword evidence="3" id="KW-1185">Reference proteome</keyword>
<dbReference type="InterPro" id="IPR052897">
    <property type="entry name" value="Sec-Metab_Biosynth_Hydrolase"/>
</dbReference>
<dbReference type="AlphaFoldDB" id="A0A6A5RNM8"/>